<dbReference type="Gene3D" id="3.90.1140.10">
    <property type="entry name" value="Cyclic phosphodiesterase"/>
    <property type="match status" value="1"/>
</dbReference>
<comment type="caution">
    <text evidence="1">The sequence shown here is derived from an EMBL/GenBank/DDBJ whole genome shotgun (WGS) entry which is preliminary data.</text>
</comment>
<protein>
    <recommendedName>
        <fullName evidence="3">RNA 2',3'-cyclic phosphodiesterase</fullName>
    </recommendedName>
</protein>
<organism evidence="1 2">
    <name type="scientific">Candidatus Dojkabacteria bacterium</name>
    <dbReference type="NCBI Taxonomy" id="2099670"/>
    <lineage>
        <taxon>Bacteria</taxon>
        <taxon>Candidatus Dojkabacteria</taxon>
    </lineage>
</organism>
<proteinExistence type="predicted"/>
<evidence type="ECO:0008006" key="3">
    <source>
        <dbReference type="Google" id="ProtNLM"/>
    </source>
</evidence>
<evidence type="ECO:0000313" key="1">
    <source>
        <dbReference type="EMBL" id="NLZ24299.1"/>
    </source>
</evidence>
<dbReference type="AlphaFoldDB" id="A0A847VCV2"/>
<evidence type="ECO:0000313" key="2">
    <source>
        <dbReference type="Proteomes" id="UP000564033"/>
    </source>
</evidence>
<dbReference type="SUPFAM" id="SSF55144">
    <property type="entry name" value="LigT-like"/>
    <property type="match status" value="1"/>
</dbReference>
<sequence length="186" mass="21655">MSYFLGFVVDKESRAKIREVAASIKQAFDDFGIPVRWSKPSTYHITLYYLGERHSFLENLILNKRVGDVEFESIDIKFGSVKVGISRNYKELIYLDLKEGGEKLRELLLKLRKQLGQKDTSLFVPHLTLGRLSKEVSIQEYRNIVKDMSNMSKRLDISDIHFTAKELYLIESKDGVYSFKMKFEAK</sequence>
<dbReference type="Pfam" id="PF13563">
    <property type="entry name" value="2_5_RNA_ligase2"/>
    <property type="match status" value="1"/>
</dbReference>
<gene>
    <name evidence="1" type="ORF">GX888_00925</name>
</gene>
<dbReference type="Proteomes" id="UP000564033">
    <property type="component" value="Unassembled WGS sequence"/>
</dbReference>
<reference evidence="1 2" key="1">
    <citation type="journal article" date="2020" name="Biotechnol. Biofuels">
        <title>New insights from the biogas microbiome by comprehensive genome-resolved metagenomics of nearly 1600 species originating from multiple anaerobic digesters.</title>
        <authorList>
            <person name="Campanaro S."/>
            <person name="Treu L."/>
            <person name="Rodriguez-R L.M."/>
            <person name="Kovalovszki A."/>
            <person name="Ziels R.M."/>
            <person name="Maus I."/>
            <person name="Zhu X."/>
            <person name="Kougias P.G."/>
            <person name="Basile A."/>
            <person name="Luo G."/>
            <person name="Schluter A."/>
            <person name="Konstantinidis K.T."/>
            <person name="Angelidaki I."/>
        </authorList>
    </citation>
    <scope>NUCLEOTIDE SEQUENCE [LARGE SCALE GENOMIC DNA]</scope>
    <source>
        <strain evidence="1">AS19jrsBPTG_9</strain>
    </source>
</reference>
<dbReference type="EMBL" id="JAAZIL010000022">
    <property type="protein sequence ID" value="NLZ24299.1"/>
    <property type="molecule type" value="Genomic_DNA"/>
</dbReference>
<name>A0A847VCV2_9BACT</name>
<accession>A0A847VCV2</accession>
<dbReference type="InterPro" id="IPR009097">
    <property type="entry name" value="Cyclic_Pdiesterase"/>
</dbReference>